<evidence type="ECO:0000256" key="1">
    <source>
        <dbReference type="SAM" id="Phobius"/>
    </source>
</evidence>
<feature type="transmembrane region" description="Helical" evidence="1">
    <location>
        <begin position="51"/>
        <end position="66"/>
    </location>
</feature>
<gene>
    <name evidence="2" type="ORF">DXG03_000340</name>
</gene>
<protein>
    <submittedName>
        <fullName evidence="2">Uncharacterized protein</fullName>
    </submittedName>
</protein>
<dbReference type="AlphaFoldDB" id="A0A9P7KIS7"/>
<feature type="transmembrane region" description="Helical" evidence="1">
    <location>
        <begin position="17"/>
        <end position="39"/>
    </location>
</feature>
<comment type="caution">
    <text evidence="2">The sequence shown here is derived from an EMBL/GenBank/DDBJ whole genome shotgun (WGS) entry which is preliminary data.</text>
</comment>
<evidence type="ECO:0000313" key="3">
    <source>
        <dbReference type="Proteomes" id="UP000775547"/>
    </source>
</evidence>
<sequence>MDNNLSGVPVVELPGPILLGGFLQSFMLGIILSQGFTYWSDYRDDSRRKRLFVAIVVFLCILQTALEDYKSCRSSIHQKKWVRA</sequence>
<keyword evidence="3" id="KW-1185">Reference proteome</keyword>
<accession>A0A9P7KIS7</accession>
<evidence type="ECO:0000313" key="2">
    <source>
        <dbReference type="EMBL" id="KAG5648991.1"/>
    </source>
</evidence>
<dbReference type="OrthoDB" id="3251949at2759"/>
<keyword evidence="1" id="KW-0812">Transmembrane</keyword>
<organism evidence="2 3">
    <name type="scientific">Asterophora parasitica</name>
    <dbReference type="NCBI Taxonomy" id="117018"/>
    <lineage>
        <taxon>Eukaryota</taxon>
        <taxon>Fungi</taxon>
        <taxon>Dikarya</taxon>
        <taxon>Basidiomycota</taxon>
        <taxon>Agaricomycotina</taxon>
        <taxon>Agaricomycetes</taxon>
        <taxon>Agaricomycetidae</taxon>
        <taxon>Agaricales</taxon>
        <taxon>Tricholomatineae</taxon>
        <taxon>Lyophyllaceae</taxon>
        <taxon>Asterophora</taxon>
    </lineage>
</organism>
<name>A0A9P7KIS7_9AGAR</name>
<dbReference type="EMBL" id="JABCKV010000001">
    <property type="protein sequence ID" value="KAG5648991.1"/>
    <property type="molecule type" value="Genomic_DNA"/>
</dbReference>
<keyword evidence="1" id="KW-0472">Membrane</keyword>
<dbReference type="Proteomes" id="UP000775547">
    <property type="component" value="Unassembled WGS sequence"/>
</dbReference>
<reference evidence="2" key="1">
    <citation type="submission" date="2020-07" db="EMBL/GenBank/DDBJ databases">
        <authorList>
            <person name="Nieuwenhuis M."/>
            <person name="Van De Peppel L.J.J."/>
        </authorList>
    </citation>
    <scope>NUCLEOTIDE SEQUENCE</scope>
    <source>
        <strain evidence="2">AP01</strain>
        <tissue evidence="2">Mycelium</tissue>
    </source>
</reference>
<keyword evidence="1" id="KW-1133">Transmembrane helix</keyword>
<proteinExistence type="predicted"/>
<reference evidence="2" key="2">
    <citation type="submission" date="2021-10" db="EMBL/GenBank/DDBJ databases">
        <title>Phylogenomics reveals ancestral predisposition of the termite-cultivated fungus Termitomyces towards a domesticated lifestyle.</title>
        <authorList>
            <person name="Auxier B."/>
            <person name="Grum-Grzhimaylo A."/>
            <person name="Cardenas M.E."/>
            <person name="Lodge J.D."/>
            <person name="Laessoe T."/>
            <person name="Pedersen O."/>
            <person name="Smith M.E."/>
            <person name="Kuyper T.W."/>
            <person name="Franco-Molano E.A."/>
            <person name="Baroni T.J."/>
            <person name="Aanen D.K."/>
        </authorList>
    </citation>
    <scope>NUCLEOTIDE SEQUENCE</scope>
    <source>
        <strain evidence="2">AP01</strain>
        <tissue evidence="2">Mycelium</tissue>
    </source>
</reference>